<evidence type="ECO:0000256" key="9">
    <source>
        <dbReference type="SAM" id="MobiDB-lite"/>
    </source>
</evidence>
<dbReference type="PROSITE" id="PS50011">
    <property type="entry name" value="PROTEIN_KINASE_DOM"/>
    <property type="match status" value="1"/>
</dbReference>
<dbReference type="Pfam" id="PF00069">
    <property type="entry name" value="Pkinase"/>
    <property type="match status" value="1"/>
</dbReference>
<evidence type="ECO:0000256" key="7">
    <source>
        <dbReference type="ARBA" id="ARBA00047899"/>
    </source>
</evidence>
<evidence type="ECO:0000256" key="5">
    <source>
        <dbReference type="ARBA" id="ARBA00022777"/>
    </source>
</evidence>
<keyword evidence="4" id="KW-0547">Nucleotide-binding</keyword>
<dbReference type="OrthoDB" id="310217at2759"/>
<evidence type="ECO:0000259" key="10">
    <source>
        <dbReference type="PROSITE" id="PS50011"/>
    </source>
</evidence>
<dbReference type="EMBL" id="CP134188">
    <property type="protein sequence ID" value="WPB03796.1"/>
    <property type="molecule type" value="Genomic_DNA"/>
</dbReference>
<evidence type="ECO:0000256" key="1">
    <source>
        <dbReference type="ARBA" id="ARBA00012513"/>
    </source>
</evidence>
<evidence type="ECO:0000256" key="4">
    <source>
        <dbReference type="ARBA" id="ARBA00022741"/>
    </source>
</evidence>
<dbReference type="GO" id="GO:0004674">
    <property type="term" value="F:protein serine/threonine kinase activity"/>
    <property type="evidence" value="ECO:0007669"/>
    <property type="project" value="UniProtKB-KW"/>
</dbReference>
<reference evidence="12 14" key="2">
    <citation type="submission" date="2023-09" db="EMBL/GenBank/DDBJ databases">
        <title>Complete-Gapless Cercospora beticola genome.</title>
        <authorList>
            <person name="Wyatt N.A."/>
            <person name="Spanner R.E."/>
            <person name="Bolton M.D."/>
        </authorList>
    </citation>
    <scope>NUCLEOTIDE SEQUENCE [LARGE SCALE GENOMIC DNA]</scope>
    <source>
        <strain evidence="12">Cb09-40</strain>
    </source>
</reference>
<feature type="region of interest" description="Disordered" evidence="9">
    <location>
        <begin position="141"/>
        <end position="174"/>
    </location>
</feature>
<keyword evidence="5" id="KW-0418">Kinase</keyword>
<keyword evidence="2" id="KW-0723">Serine/threonine-protein kinase</keyword>
<feature type="compositionally biased region" description="Pro residues" evidence="9">
    <location>
        <begin position="147"/>
        <end position="156"/>
    </location>
</feature>
<evidence type="ECO:0000313" key="13">
    <source>
        <dbReference type="Proteomes" id="UP000230605"/>
    </source>
</evidence>
<keyword evidence="3" id="KW-0808">Transferase</keyword>
<evidence type="ECO:0000313" key="11">
    <source>
        <dbReference type="EMBL" id="PIA89175.1"/>
    </source>
</evidence>
<evidence type="ECO:0000313" key="12">
    <source>
        <dbReference type="EMBL" id="WPB03796.1"/>
    </source>
</evidence>
<organism evidence="11 13">
    <name type="scientific">Cercospora beticola</name>
    <name type="common">Sugarbeet leaf spot fungus</name>
    <dbReference type="NCBI Taxonomy" id="122368"/>
    <lineage>
        <taxon>Eukaryota</taxon>
        <taxon>Fungi</taxon>
        <taxon>Dikarya</taxon>
        <taxon>Ascomycota</taxon>
        <taxon>Pezizomycotina</taxon>
        <taxon>Dothideomycetes</taxon>
        <taxon>Dothideomycetidae</taxon>
        <taxon>Mycosphaerellales</taxon>
        <taxon>Mycosphaerellaceae</taxon>
        <taxon>Cercospora</taxon>
    </lineage>
</organism>
<dbReference type="InterPro" id="IPR050660">
    <property type="entry name" value="NEK_Ser/Thr_kinase"/>
</dbReference>
<keyword evidence="6" id="KW-0067">ATP-binding</keyword>
<reference evidence="11 13" key="1">
    <citation type="submission" date="2015-10" db="EMBL/GenBank/DDBJ databases">
        <title>The cercosporin biosynthetic gene cluster was horizontally transferred to several fungal lineages and shown to be expanded in Cercospora beticola based on microsynteny with recipient genomes.</title>
        <authorList>
            <person name="De Jonge R."/>
            <person name="Ebert M.K."/>
            <person name="Suttle J.C."/>
            <person name="Jurick Ii W.M."/>
            <person name="Secor G.A."/>
            <person name="Thomma B.P."/>
            <person name="Van De Peer Y."/>
            <person name="Bolton M.D."/>
        </authorList>
    </citation>
    <scope>NUCLEOTIDE SEQUENCE [LARGE SCALE GENOMIC DNA]</scope>
    <source>
        <strain evidence="11 13">09-40</strain>
    </source>
</reference>
<dbReference type="EMBL" id="LKMD01000108">
    <property type="protein sequence ID" value="PIA89175.1"/>
    <property type="molecule type" value="Genomic_DNA"/>
</dbReference>
<keyword evidence="14" id="KW-1185">Reference proteome</keyword>
<dbReference type="InterPro" id="IPR011009">
    <property type="entry name" value="Kinase-like_dom_sf"/>
</dbReference>
<name>A0A2G5H9G3_CERBT</name>
<evidence type="ECO:0000256" key="8">
    <source>
        <dbReference type="ARBA" id="ARBA00048679"/>
    </source>
</evidence>
<dbReference type="PANTHER" id="PTHR43671">
    <property type="entry name" value="SERINE/THREONINE-PROTEIN KINASE NEK"/>
    <property type="match status" value="1"/>
</dbReference>
<gene>
    <name evidence="11" type="ORF">CB0940_07827</name>
    <name evidence="12" type="ORF">RHO25_008440</name>
</gene>
<evidence type="ECO:0000313" key="14">
    <source>
        <dbReference type="Proteomes" id="UP001302367"/>
    </source>
</evidence>
<dbReference type="Gene3D" id="1.10.510.10">
    <property type="entry name" value="Transferase(Phosphotransferase) domain 1"/>
    <property type="match status" value="1"/>
</dbReference>
<sequence>MVSDADLWKWLEVRGWVWSGKKAAKAPQGAMRKRFQRLDAADQALIIPMITVLRTRINDLATARAAVPVRPPPNDPTILEYQAALLALRVAELEAIQACNQVRTQRARHATSAFTVRGLNNFRDEIIQRGRDTQAIIDQLAADHPAGTPPRTPPRAPSGDADDPSAIPPPPTDAWLGAFRLAPGGQAAPVVYVKQNRHGRIIDRVCIKDTEWPGPGSSTGVEEESLWDPDPGFAGVQDQHRTPSEIGALNRLNLLPNSQSIIKLRNWARIYSDPNRDVVTKYRTFLEWCDYGDLYDLSRKYTPYKDRGGIPRPPTVAEQDWIPEPFIWACALQLVNAGKLMQRGAINSNQPPEWSEIIHRDLKPDNVFLAHNTSELFKGYPQIKVGDFGLAAIISTAPARHLTGAHYCGMGTPLCMAWEQFRSNDDGSTGLSYKTNVWGIGIIIWGLMHSRRSAPDFYQDSMTNEGYYLPRNPRTADFSDEHKNRYSDELRGLILDCLRPQADDRPTFDELSETIEFNTAQPGGFGRDLSQGLRKAAKDDPRFVGNVYSLRLSEERYAMYTFLSRSMENAPAPVKGQEEVLTGPNVDPFGVEPGEGMNEDGTFRE</sequence>
<dbReference type="InterPro" id="IPR000719">
    <property type="entry name" value="Prot_kinase_dom"/>
</dbReference>
<dbReference type="SMART" id="SM00220">
    <property type="entry name" value="S_TKc"/>
    <property type="match status" value="1"/>
</dbReference>
<proteinExistence type="predicted"/>
<dbReference type="Proteomes" id="UP000230605">
    <property type="component" value="Chromosome 5"/>
</dbReference>
<accession>A0A2G5H9G3</accession>
<comment type="catalytic activity">
    <reaction evidence="7">
        <text>L-threonyl-[protein] + ATP = O-phospho-L-threonyl-[protein] + ADP + H(+)</text>
        <dbReference type="Rhea" id="RHEA:46608"/>
        <dbReference type="Rhea" id="RHEA-COMP:11060"/>
        <dbReference type="Rhea" id="RHEA-COMP:11605"/>
        <dbReference type="ChEBI" id="CHEBI:15378"/>
        <dbReference type="ChEBI" id="CHEBI:30013"/>
        <dbReference type="ChEBI" id="CHEBI:30616"/>
        <dbReference type="ChEBI" id="CHEBI:61977"/>
        <dbReference type="ChEBI" id="CHEBI:456216"/>
        <dbReference type="EC" id="2.7.11.1"/>
    </reaction>
</comment>
<dbReference type="AlphaFoldDB" id="A0A2G5H9G3"/>
<dbReference type="PROSITE" id="PS00108">
    <property type="entry name" value="PROTEIN_KINASE_ST"/>
    <property type="match status" value="1"/>
</dbReference>
<feature type="region of interest" description="Disordered" evidence="9">
    <location>
        <begin position="573"/>
        <end position="605"/>
    </location>
</feature>
<evidence type="ECO:0000256" key="2">
    <source>
        <dbReference type="ARBA" id="ARBA00022527"/>
    </source>
</evidence>
<evidence type="ECO:0000256" key="3">
    <source>
        <dbReference type="ARBA" id="ARBA00022679"/>
    </source>
</evidence>
<dbReference type="EC" id="2.7.11.1" evidence="1"/>
<feature type="domain" description="Protein kinase" evidence="10">
    <location>
        <begin position="176"/>
        <end position="517"/>
    </location>
</feature>
<dbReference type="SUPFAM" id="SSF56112">
    <property type="entry name" value="Protein kinase-like (PK-like)"/>
    <property type="match status" value="1"/>
</dbReference>
<dbReference type="Proteomes" id="UP001302367">
    <property type="component" value="Chromosome 5"/>
</dbReference>
<protein>
    <recommendedName>
        <fullName evidence="1">non-specific serine/threonine protein kinase</fullName>
        <ecNumber evidence="1">2.7.11.1</ecNumber>
    </recommendedName>
</protein>
<dbReference type="InterPro" id="IPR008271">
    <property type="entry name" value="Ser/Thr_kinase_AS"/>
</dbReference>
<dbReference type="PANTHER" id="PTHR43671:SF98">
    <property type="entry name" value="SERINE_THREONINE-PROTEIN KINASE NEK11"/>
    <property type="match status" value="1"/>
</dbReference>
<comment type="catalytic activity">
    <reaction evidence="8">
        <text>L-seryl-[protein] + ATP = O-phospho-L-seryl-[protein] + ADP + H(+)</text>
        <dbReference type="Rhea" id="RHEA:17989"/>
        <dbReference type="Rhea" id="RHEA-COMP:9863"/>
        <dbReference type="Rhea" id="RHEA-COMP:11604"/>
        <dbReference type="ChEBI" id="CHEBI:15378"/>
        <dbReference type="ChEBI" id="CHEBI:29999"/>
        <dbReference type="ChEBI" id="CHEBI:30616"/>
        <dbReference type="ChEBI" id="CHEBI:83421"/>
        <dbReference type="ChEBI" id="CHEBI:456216"/>
        <dbReference type="EC" id="2.7.11.1"/>
    </reaction>
</comment>
<dbReference type="GO" id="GO:0005524">
    <property type="term" value="F:ATP binding"/>
    <property type="evidence" value="ECO:0007669"/>
    <property type="project" value="UniProtKB-KW"/>
</dbReference>
<evidence type="ECO:0000256" key="6">
    <source>
        <dbReference type="ARBA" id="ARBA00022840"/>
    </source>
</evidence>